<organism evidence="2 3">
    <name type="scientific">Candidatus Thiomargarita nelsonii</name>
    <dbReference type="NCBI Taxonomy" id="1003181"/>
    <lineage>
        <taxon>Bacteria</taxon>
        <taxon>Pseudomonadati</taxon>
        <taxon>Pseudomonadota</taxon>
        <taxon>Gammaproteobacteria</taxon>
        <taxon>Thiotrichales</taxon>
        <taxon>Thiotrichaceae</taxon>
        <taxon>Thiomargarita</taxon>
    </lineage>
</organism>
<gene>
    <name evidence="2" type="ORF">THIOM_004523</name>
</gene>
<dbReference type="EMBL" id="LUTY01002653">
    <property type="protein sequence ID" value="OAD19817.1"/>
    <property type="molecule type" value="Genomic_DNA"/>
</dbReference>
<protein>
    <submittedName>
        <fullName evidence="2">Uncharacterized protein</fullName>
    </submittedName>
</protein>
<evidence type="ECO:0000256" key="1">
    <source>
        <dbReference type="SAM" id="MobiDB-lite"/>
    </source>
</evidence>
<dbReference type="Proteomes" id="UP000076962">
    <property type="component" value="Unassembled WGS sequence"/>
</dbReference>
<evidence type="ECO:0000313" key="2">
    <source>
        <dbReference type="EMBL" id="OAD19817.1"/>
    </source>
</evidence>
<name>A0A176RVR3_9GAMM</name>
<feature type="compositionally biased region" description="Polar residues" evidence="1">
    <location>
        <begin position="20"/>
        <end position="40"/>
    </location>
</feature>
<proteinExistence type="predicted"/>
<feature type="region of interest" description="Disordered" evidence="1">
    <location>
        <begin position="1"/>
        <end position="52"/>
    </location>
</feature>
<reference evidence="2 3" key="1">
    <citation type="submission" date="2016-05" db="EMBL/GenBank/DDBJ databases">
        <title>Single-cell genome of chain-forming Candidatus Thiomargarita nelsonii and comparison to other large sulfur-oxidizing bacteria.</title>
        <authorList>
            <person name="Winkel M."/>
            <person name="Salman V."/>
            <person name="Woyke T."/>
            <person name="Schulz-Vogt H."/>
            <person name="Richter M."/>
            <person name="Flood B."/>
            <person name="Bailey J."/>
            <person name="Amann R."/>
            <person name="Mussmann M."/>
        </authorList>
    </citation>
    <scope>NUCLEOTIDE SEQUENCE [LARGE SCALE GENOMIC DNA]</scope>
    <source>
        <strain evidence="2 3">THI036</strain>
    </source>
</reference>
<accession>A0A176RVR3</accession>
<sequence>MASSTKIPMEKMSANKETRLSVNPQAQEANSVMMSVTETARPTIKASRQPRAINTSKTTKAVAKVSLPISFFALASAVSP</sequence>
<comment type="caution">
    <text evidence="2">The sequence shown here is derived from an EMBL/GenBank/DDBJ whole genome shotgun (WGS) entry which is preliminary data.</text>
</comment>
<keyword evidence="3" id="KW-1185">Reference proteome</keyword>
<dbReference type="AlphaFoldDB" id="A0A176RVR3"/>
<evidence type="ECO:0000313" key="3">
    <source>
        <dbReference type="Proteomes" id="UP000076962"/>
    </source>
</evidence>